<feature type="compositionally biased region" description="Pro residues" evidence="1">
    <location>
        <begin position="643"/>
        <end position="654"/>
    </location>
</feature>
<evidence type="ECO:0000313" key="2">
    <source>
        <dbReference type="EMBL" id="RDY10880.1"/>
    </source>
</evidence>
<dbReference type="GO" id="GO:0003723">
    <property type="term" value="F:RNA binding"/>
    <property type="evidence" value="ECO:0007669"/>
    <property type="project" value="TreeGrafter"/>
</dbReference>
<feature type="region of interest" description="Disordered" evidence="1">
    <location>
        <begin position="720"/>
        <end position="770"/>
    </location>
</feature>
<reference evidence="2" key="1">
    <citation type="submission" date="2018-05" db="EMBL/GenBank/DDBJ databases">
        <title>Draft genome of Mucuna pruriens seed.</title>
        <authorList>
            <person name="Nnadi N.E."/>
            <person name="Vos R."/>
            <person name="Hasami M.H."/>
            <person name="Devisetty U.K."/>
            <person name="Aguiy J.C."/>
        </authorList>
    </citation>
    <scope>NUCLEOTIDE SEQUENCE [LARGE SCALE GENOMIC DNA]</scope>
    <source>
        <strain evidence="2">JCA_2017</strain>
    </source>
</reference>
<dbReference type="OrthoDB" id="2011702at2759"/>
<feature type="compositionally biased region" description="Polar residues" evidence="1">
    <location>
        <begin position="244"/>
        <end position="266"/>
    </location>
</feature>
<sequence length="892" mass="98056">MAFGATHFGIHSHAQELEPRKDDRNVNYNVLSVVEWRKWPPLLSCWTKLLRSIDSKEGLSTYAIEAVYALCVGSLQFCMNGDSLNSDRVVVLKYLFGLSDDMASSVGFSEENINYILEFSALLSSKASMDDCLVTPHSQIPLYQVSESVNSLSLVLQRPVGSMKLEDVVLPQNELLVFPKTHQLLENSVEKIDDHLYVGGLGDKFLWECPETLPDRLTQTNLAAKRKLPSMDTPVRRARGESFQADTSAQNAFSRGVAQSTVSSGPTRRDAFRQRKPNTSRPPSMHVDDYVARERNVEGVTNVISVPRTGSTGGRPPSIHVDEFMARQRERQNSSATVVGEAVGHLKNASPVKPADTEKLNKSKQLKTDFDDDLLGIDIVFDGEASDPDDKLPFPQLDDNLQQPAPVIIEQSSPHSIVEETESDAVDSSQFSQMGTPLGSNLDENAQSEFSSKMSGSRPDISLTRESSVSSDRKYVEQGDDSKNVQAKPSGRYDSAASNSSFPMSLYNNPSTTSMQLPADSRMVSQNYFLKNSPQHGGIATGSQGLYDQRFLPNQPPLPPMPPPPTVSPVISHATDLVPSQSSSFVNSPAGTQRPAAFQVQSDYSSPFNNGSTAAAALASSVPVPDSKYSRISVSSPGGPNRVAPPLPPTPPPYTSSQYNLPSVKTSVSQPSMYNQTSIGTTELSQASIAPSGARLSSYPNPSMLSVGFNRPASMPLTIYGNTPNQQQTENQPSMLQNVPIPPASFQSMHSVTQLQPLQPPQLPRPPQPPQLLRPPVQALQQLEQGMAVQSNVQVHQLQMLQQSQVPSMQTYYQTQQQQFSHEQQQVEYTQQPGDAQSQQQSDAAMSLHEYFKSPEAIQSLLRDRDKLCQLLEQHPKLMQMLQVHFLFETWV</sequence>
<proteinExistence type="predicted"/>
<dbReference type="EMBL" id="QJKJ01000755">
    <property type="protein sequence ID" value="RDY10880.1"/>
    <property type="molecule type" value="Genomic_DNA"/>
</dbReference>
<keyword evidence="3" id="KW-1185">Reference proteome</keyword>
<feature type="region of interest" description="Disordered" evidence="1">
    <location>
        <begin position="627"/>
        <end position="656"/>
    </location>
</feature>
<dbReference type="GO" id="GO:0036396">
    <property type="term" value="C:RNA N6-methyladenosine methyltransferase complex"/>
    <property type="evidence" value="ECO:0007669"/>
    <property type="project" value="TreeGrafter"/>
</dbReference>
<comment type="caution">
    <text evidence="2">The sequence shown here is derived from an EMBL/GenBank/DDBJ whole genome shotgun (WGS) entry which is preliminary data.</text>
</comment>
<feature type="region of interest" description="Disordered" evidence="1">
    <location>
        <begin position="240"/>
        <end position="287"/>
    </location>
</feature>
<feature type="region of interest" description="Disordered" evidence="1">
    <location>
        <begin position="415"/>
        <end position="507"/>
    </location>
</feature>
<feature type="compositionally biased region" description="Polar residues" evidence="1">
    <location>
        <begin position="496"/>
        <end position="507"/>
    </location>
</feature>
<feature type="region of interest" description="Disordered" evidence="1">
    <location>
        <begin position="823"/>
        <end position="845"/>
    </location>
</feature>
<accession>A0A371I774</accession>
<feature type="compositionally biased region" description="Pro residues" evidence="1">
    <location>
        <begin position="758"/>
        <end position="770"/>
    </location>
</feature>
<feature type="non-terminal residue" evidence="2">
    <location>
        <position position="1"/>
    </location>
</feature>
<feature type="compositionally biased region" description="Basic and acidic residues" evidence="1">
    <location>
        <begin position="471"/>
        <end position="483"/>
    </location>
</feature>
<evidence type="ECO:0000313" key="3">
    <source>
        <dbReference type="Proteomes" id="UP000257109"/>
    </source>
</evidence>
<organism evidence="2 3">
    <name type="scientific">Mucuna pruriens</name>
    <name type="common">Velvet bean</name>
    <name type="synonym">Dolichos pruriens</name>
    <dbReference type="NCBI Taxonomy" id="157652"/>
    <lineage>
        <taxon>Eukaryota</taxon>
        <taxon>Viridiplantae</taxon>
        <taxon>Streptophyta</taxon>
        <taxon>Embryophyta</taxon>
        <taxon>Tracheophyta</taxon>
        <taxon>Spermatophyta</taxon>
        <taxon>Magnoliopsida</taxon>
        <taxon>eudicotyledons</taxon>
        <taxon>Gunneridae</taxon>
        <taxon>Pentapetalae</taxon>
        <taxon>rosids</taxon>
        <taxon>fabids</taxon>
        <taxon>Fabales</taxon>
        <taxon>Fabaceae</taxon>
        <taxon>Papilionoideae</taxon>
        <taxon>50 kb inversion clade</taxon>
        <taxon>NPAAA clade</taxon>
        <taxon>indigoferoid/millettioid clade</taxon>
        <taxon>Phaseoleae</taxon>
        <taxon>Mucuna</taxon>
    </lineage>
</organism>
<gene>
    <name evidence="2" type="ORF">CR513_04526</name>
</gene>
<feature type="compositionally biased region" description="Polar residues" evidence="1">
    <location>
        <begin position="426"/>
        <end position="455"/>
    </location>
</feature>
<evidence type="ECO:0000256" key="1">
    <source>
        <dbReference type="SAM" id="MobiDB-lite"/>
    </source>
</evidence>
<feature type="compositionally biased region" description="Low complexity" evidence="1">
    <location>
        <begin position="722"/>
        <end position="733"/>
    </location>
</feature>
<dbReference type="PANTHER" id="PTHR23185">
    <property type="entry name" value="PROTEIN VIRILIZER HOMOLOG"/>
    <property type="match status" value="1"/>
</dbReference>
<dbReference type="STRING" id="157652.A0A371I774"/>
<protein>
    <submittedName>
        <fullName evidence="2">Uncharacterized protein</fullName>
    </submittedName>
</protein>
<dbReference type="Proteomes" id="UP000257109">
    <property type="component" value="Unassembled WGS sequence"/>
</dbReference>
<dbReference type="AlphaFoldDB" id="A0A371I774"/>
<name>A0A371I774_MUCPR</name>
<dbReference type="PANTHER" id="PTHR23185:SF0">
    <property type="entry name" value="PROTEIN VIRILIZER HOMOLOG"/>
    <property type="match status" value="1"/>
</dbReference>
<dbReference type="InterPro" id="IPR026736">
    <property type="entry name" value="Virilizer"/>
</dbReference>